<dbReference type="AlphaFoldDB" id="A0A1I6R205"/>
<sequence length="193" mass="22634">MKNGVDDYLIGWQNGSELKIYRDFEVVSFIGIQNKWIYTVDRLLDVNLLDIIRYKTATETLNELIKLIPKDEDIYITSTPIEHDLRDVHFYKLDLPLRIDYAIQVGLGVARSISHSKEYRLYPITMDLPEGTIDKKTLELIRLKLYAQLIKGKESIDESLKALWQSDKCQLKQLLFADIEEVETLFDEWFKTS</sequence>
<dbReference type="Proteomes" id="UP000199139">
    <property type="component" value="Unassembled WGS sequence"/>
</dbReference>
<protein>
    <submittedName>
        <fullName evidence="2">Uncharacterized protein</fullName>
    </submittedName>
</protein>
<accession>A0A1I6R205</accession>
<evidence type="ECO:0000313" key="2">
    <source>
        <dbReference type="EMBL" id="SFS58736.1"/>
    </source>
</evidence>
<evidence type="ECO:0000313" key="3">
    <source>
        <dbReference type="Proteomes" id="UP000199139"/>
    </source>
</evidence>
<dbReference type="EMBL" id="BJWJ01000004">
    <property type="protein sequence ID" value="GEM03647.1"/>
    <property type="molecule type" value="Genomic_DNA"/>
</dbReference>
<evidence type="ECO:0000313" key="4">
    <source>
        <dbReference type="Proteomes" id="UP000321773"/>
    </source>
</evidence>
<organism evidence="2 3">
    <name type="scientific">Halolactibacillus miurensis</name>
    <dbReference type="NCBI Taxonomy" id="306541"/>
    <lineage>
        <taxon>Bacteria</taxon>
        <taxon>Bacillati</taxon>
        <taxon>Bacillota</taxon>
        <taxon>Bacilli</taxon>
        <taxon>Bacillales</taxon>
        <taxon>Bacillaceae</taxon>
        <taxon>Halolactibacillus</taxon>
    </lineage>
</organism>
<gene>
    <name evidence="1" type="ORF">HMI01_06350</name>
    <name evidence="2" type="ORF">SAMN05421668_10540</name>
</gene>
<dbReference type="STRING" id="306541.SAMN05421668_10540"/>
<name>A0A1I6R205_9BACI</name>
<proteinExistence type="predicted"/>
<dbReference type="RefSeq" id="WP_062321518.1">
    <property type="nucleotide sequence ID" value="NZ_BJWJ01000004.1"/>
</dbReference>
<dbReference type="OrthoDB" id="2973154at2"/>
<dbReference type="EMBL" id="FPAI01000005">
    <property type="protein sequence ID" value="SFS58736.1"/>
    <property type="molecule type" value="Genomic_DNA"/>
</dbReference>
<dbReference type="Proteomes" id="UP000321773">
    <property type="component" value="Unassembled WGS sequence"/>
</dbReference>
<reference evidence="2 3" key="1">
    <citation type="submission" date="2016-10" db="EMBL/GenBank/DDBJ databases">
        <authorList>
            <person name="de Groot N.N."/>
        </authorList>
    </citation>
    <scope>NUCLEOTIDE SEQUENCE [LARGE SCALE GENOMIC DNA]</scope>
    <source>
        <strain evidence="2 3">DSM 17074</strain>
    </source>
</reference>
<evidence type="ECO:0000313" key="1">
    <source>
        <dbReference type="EMBL" id="GEM03647.1"/>
    </source>
</evidence>
<keyword evidence="4" id="KW-1185">Reference proteome</keyword>
<reference evidence="1 4" key="2">
    <citation type="submission" date="2019-07" db="EMBL/GenBank/DDBJ databases">
        <title>Whole genome shotgun sequence of Halolactibacillus miurensis NBRC 100873.</title>
        <authorList>
            <person name="Hosoyama A."/>
            <person name="Uohara A."/>
            <person name="Ohji S."/>
            <person name="Ichikawa N."/>
        </authorList>
    </citation>
    <scope>NUCLEOTIDE SEQUENCE [LARGE SCALE GENOMIC DNA]</scope>
    <source>
        <strain evidence="1 4">NBRC 100873</strain>
    </source>
</reference>